<accession>A0A921YQQ3</accession>
<dbReference type="EMBL" id="JH668301">
    <property type="protein sequence ID" value="KAG6443380.1"/>
    <property type="molecule type" value="Genomic_DNA"/>
</dbReference>
<keyword evidence="2" id="KW-0732">Signal</keyword>
<evidence type="ECO:0000256" key="2">
    <source>
        <dbReference type="SAM" id="SignalP"/>
    </source>
</evidence>
<organism evidence="3 4">
    <name type="scientific">Manduca sexta</name>
    <name type="common">Tobacco hawkmoth</name>
    <name type="synonym">Tobacco hornworm</name>
    <dbReference type="NCBI Taxonomy" id="7130"/>
    <lineage>
        <taxon>Eukaryota</taxon>
        <taxon>Metazoa</taxon>
        <taxon>Ecdysozoa</taxon>
        <taxon>Arthropoda</taxon>
        <taxon>Hexapoda</taxon>
        <taxon>Insecta</taxon>
        <taxon>Pterygota</taxon>
        <taxon>Neoptera</taxon>
        <taxon>Endopterygota</taxon>
        <taxon>Lepidoptera</taxon>
        <taxon>Glossata</taxon>
        <taxon>Ditrysia</taxon>
        <taxon>Bombycoidea</taxon>
        <taxon>Sphingidae</taxon>
        <taxon>Sphinginae</taxon>
        <taxon>Sphingini</taxon>
        <taxon>Manduca</taxon>
    </lineage>
</organism>
<comment type="caution">
    <text evidence="3">The sequence shown here is derived from an EMBL/GenBank/DDBJ whole genome shotgun (WGS) entry which is preliminary data.</text>
</comment>
<feature type="region of interest" description="Disordered" evidence="1">
    <location>
        <begin position="126"/>
        <end position="189"/>
    </location>
</feature>
<feature type="compositionally biased region" description="Basic and acidic residues" evidence="1">
    <location>
        <begin position="67"/>
        <end position="76"/>
    </location>
</feature>
<dbReference type="Proteomes" id="UP000791440">
    <property type="component" value="Unassembled WGS sequence"/>
</dbReference>
<feature type="signal peptide" evidence="2">
    <location>
        <begin position="1"/>
        <end position="22"/>
    </location>
</feature>
<sequence length="189" mass="19322">MTTKAILTCFSVILFASAIVLAEESSTEIAAASNSSESAPANDSSHAGPPQFPAFGPGHPPSRHKRSPEQHQEKAAPRRAACSVGSRGSKCRSCNEVIQCLPSGRAIIRRCSGASRYCNRGRCSATPGGKCRTTTTSSSSSPDTSTTSSSSTSTSSDSTSSTASTTSTASSSSSTSSTSTTTEAEDYSE</sequence>
<reference evidence="3" key="2">
    <citation type="submission" date="2020-12" db="EMBL/GenBank/DDBJ databases">
        <authorList>
            <person name="Kanost M."/>
        </authorList>
    </citation>
    <scope>NUCLEOTIDE SEQUENCE</scope>
</reference>
<feature type="chain" id="PRO_5037181299" evidence="2">
    <location>
        <begin position="23"/>
        <end position="189"/>
    </location>
</feature>
<reference evidence="3" key="1">
    <citation type="journal article" date="2016" name="Insect Biochem. Mol. Biol.">
        <title>Multifaceted biological insights from a draft genome sequence of the tobacco hornworm moth, Manduca sexta.</title>
        <authorList>
            <person name="Kanost M.R."/>
            <person name="Arrese E.L."/>
            <person name="Cao X."/>
            <person name="Chen Y.R."/>
            <person name="Chellapilla S."/>
            <person name="Goldsmith M.R."/>
            <person name="Grosse-Wilde E."/>
            <person name="Heckel D.G."/>
            <person name="Herndon N."/>
            <person name="Jiang H."/>
            <person name="Papanicolaou A."/>
            <person name="Qu J."/>
            <person name="Soulages J.L."/>
            <person name="Vogel H."/>
            <person name="Walters J."/>
            <person name="Waterhouse R.M."/>
            <person name="Ahn S.J."/>
            <person name="Almeida F.C."/>
            <person name="An C."/>
            <person name="Aqrawi P."/>
            <person name="Bretschneider A."/>
            <person name="Bryant W.B."/>
            <person name="Bucks S."/>
            <person name="Chao H."/>
            <person name="Chevignon G."/>
            <person name="Christen J.M."/>
            <person name="Clarke D.F."/>
            <person name="Dittmer N.T."/>
            <person name="Ferguson L.C.F."/>
            <person name="Garavelou S."/>
            <person name="Gordon K.H.J."/>
            <person name="Gunaratna R.T."/>
            <person name="Han Y."/>
            <person name="Hauser F."/>
            <person name="He Y."/>
            <person name="Heidel-Fischer H."/>
            <person name="Hirsh A."/>
            <person name="Hu Y."/>
            <person name="Jiang H."/>
            <person name="Kalra D."/>
            <person name="Klinner C."/>
            <person name="Konig C."/>
            <person name="Kovar C."/>
            <person name="Kroll A.R."/>
            <person name="Kuwar S.S."/>
            <person name="Lee S.L."/>
            <person name="Lehman R."/>
            <person name="Li K."/>
            <person name="Li Z."/>
            <person name="Liang H."/>
            <person name="Lovelace S."/>
            <person name="Lu Z."/>
            <person name="Mansfield J.H."/>
            <person name="McCulloch K.J."/>
            <person name="Mathew T."/>
            <person name="Morton B."/>
            <person name="Muzny D.M."/>
            <person name="Neunemann D."/>
            <person name="Ongeri F."/>
            <person name="Pauchet Y."/>
            <person name="Pu L.L."/>
            <person name="Pyrousis I."/>
            <person name="Rao X.J."/>
            <person name="Redding A."/>
            <person name="Roesel C."/>
            <person name="Sanchez-Gracia A."/>
            <person name="Schaack S."/>
            <person name="Shukla A."/>
            <person name="Tetreau G."/>
            <person name="Wang Y."/>
            <person name="Xiong G.H."/>
            <person name="Traut W."/>
            <person name="Walsh T.K."/>
            <person name="Worley K.C."/>
            <person name="Wu D."/>
            <person name="Wu W."/>
            <person name="Wu Y.Q."/>
            <person name="Zhang X."/>
            <person name="Zou Z."/>
            <person name="Zucker H."/>
            <person name="Briscoe A.D."/>
            <person name="Burmester T."/>
            <person name="Clem R.J."/>
            <person name="Feyereisen R."/>
            <person name="Grimmelikhuijzen C.J.P."/>
            <person name="Hamodrakas S.J."/>
            <person name="Hansson B.S."/>
            <person name="Huguet E."/>
            <person name="Jermiin L.S."/>
            <person name="Lan Q."/>
            <person name="Lehman H.K."/>
            <person name="Lorenzen M."/>
            <person name="Merzendorfer H."/>
            <person name="Michalopoulos I."/>
            <person name="Morton D.B."/>
            <person name="Muthukrishnan S."/>
            <person name="Oakeshott J.G."/>
            <person name="Palmer W."/>
            <person name="Park Y."/>
            <person name="Passarelli A.L."/>
            <person name="Rozas J."/>
            <person name="Schwartz L.M."/>
            <person name="Smith W."/>
            <person name="Southgate A."/>
            <person name="Vilcinskas A."/>
            <person name="Vogt R."/>
            <person name="Wang P."/>
            <person name="Werren J."/>
            <person name="Yu X.Q."/>
            <person name="Zhou J.J."/>
            <person name="Brown S.J."/>
            <person name="Scherer S.E."/>
            <person name="Richards S."/>
            <person name="Blissard G.W."/>
        </authorList>
    </citation>
    <scope>NUCLEOTIDE SEQUENCE</scope>
</reference>
<name>A0A921YQQ3_MANSE</name>
<keyword evidence="4" id="KW-1185">Reference proteome</keyword>
<feature type="compositionally biased region" description="Low complexity" evidence="1">
    <location>
        <begin position="133"/>
        <end position="182"/>
    </location>
</feature>
<feature type="region of interest" description="Disordered" evidence="1">
    <location>
        <begin position="30"/>
        <end position="89"/>
    </location>
</feature>
<evidence type="ECO:0000256" key="1">
    <source>
        <dbReference type="SAM" id="MobiDB-lite"/>
    </source>
</evidence>
<proteinExistence type="predicted"/>
<gene>
    <name evidence="3" type="ORF">O3G_MSEX002790</name>
</gene>
<feature type="compositionally biased region" description="Low complexity" evidence="1">
    <location>
        <begin position="30"/>
        <end position="57"/>
    </location>
</feature>
<evidence type="ECO:0000313" key="3">
    <source>
        <dbReference type="EMBL" id="KAG6443380.1"/>
    </source>
</evidence>
<evidence type="ECO:0000313" key="4">
    <source>
        <dbReference type="Proteomes" id="UP000791440"/>
    </source>
</evidence>
<protein>
    <submittedName>
        <fullName evidence="3">Uncharacterized protein</fullName>
    </submittedName>
</protein>
<dbReference type="AlphaFoldDB" id="A0A921YQQ3"/>